<keyword evidence="2" id="KW-1185">Reference proteome</keyword>
<dbReference type="OrthoDB" id="5298444at2"/>
<sequence length="64" mass="7069">MEVIRIYELLRAEIAKQKNLQKKTNADLAGLTGFSKKTIEAFMCAARDSDSVANALAKALKIEQ</sequence>
<dbReference type="STRING" id="1123282.SAMN02745823_03776"/>
<protein>
    <recommendedName>
        <fullName evidence="3">HTH cro/C1-type domain-containing protein</fullName>
    </recommendedName>
</protein>
<dbReference type="AlphaFoldDB" id="A0A1M5ZI53"/>
<evidence type="ECO:0000313" key="1">
    <source>
        <dbReference type="EMBL" id="SHI23871.1"/>
    </source>
</evidence>
<organism evidence="1 2">
    <name type="scientific">Sporobacter termitidis DSM 10068</name>
    <dbReference type="NCBI Taxonomy" id="1123282"/>
    <lineage>
        <taxon>Bacteria</taxon>
        <taxon>Bacillati</taxon>
        <taxon>Bacillota</taxon>
        <taxon>Clostridia</taxon>
        <taxon>Eubacteriales</taxon>
        <taxon>Oscillospiraceae</taxon>
        <taxon>Sporobacter</taxon>
    </lineage>
</organism>
<reference evidence="1 2" key="1">
    <citation type="submission" date="2016-11" db="EMBL/GenBank/DDBJ databases">
        <authorList>
            <person name="Jaros S."/>
            <person name="Januszkiewicz K."/>
            <person name="Wedrychowicz H."/>
        </authorList>
    </citation>
    <scope>NUCLEOTIDE SEQUENCE [LARGE SCALE GENOMIC DNA]</scope>
    <source>
        <strain evidence="1 2">DSM 10068</strain>
    </source>
</reference>
<accession>A0A1M5ZI53</accession>
<dbReference type="EMBL" id="FQXV01000022">
    <property type="protein sequence ID" value="SHI23871.1"/>
    <property type="molecule type" value="Genomic_DNA"/>
</dbReference>
<proteinExistence type="predicted"/>
<evidence type="ECO:0000313" key="2">
    <source>
        <dbReference type="Proteomes" id="UP000183995"/>
    </source>
</evidence>
<evidence type="ECO:0008006" key="3">
    <source>
        <dbReference type="Google" id="ProtNLM"/>
    </source>
</evidence>
<dbReference type="Proteomes" id="UP000183995">
    <property type="component" value="Unassembled WGS sequence"/>
</dbReference>
<name>A0A1M5ZI53_9FIRM</name>
<gene>
    <name evidence="1" type="ORF">SAMN02745823_03776</name>
</gene>